<evidence type="ECO:0000259" key="1">
    <source>
        <dbReference type="PROSITE" id="PS50943"/>
    </source>
</evidence>
<dbReference type="Gene3D" id="1.10.260.40">
    <property type="entry name" value="lambda repressor-like DNA-binding domains"/>
    <property type="match status" value="1"/>
</dbReference>
<protein>
    <recommendedName>
        <fullName evidence="1">HTH cro/C1-type domain-containing protein</fullName>
    </recommendedName>
</protein>
<dbReference type="InterPro" id="IPR010982">
    <property type="entry name" value="Lambda_DNA-bd_dom_sf"/>
</dbReference>
<sequence>MGEIVSIQIAQLKAARPEAADNTARERMMALRERRAAWGRAIRQRRLDHGFTTRSLADTVGLPSPTLVSAIESGRGRLPDGVLAGWALAIGMEPSDFAAGYLSAFEPDAFAALRPSQEEGRPA</sequence>
<accession>A0A255YQM3</accession>
<dbReference type="GO" id="GO:0003677">
    <property type="term" value="F:DNA binding"/>
    <property type="evidence" value="ECO:0007669"/>
    <property type="project" value="InterPro"/>
</dbReference>
<name>A0A255YQM3_9PROT</name>
<evidence type="ECO:0000313" key="2">
    <source>
        <dbReference type="EMBL" id="OYQ31508.1"/>
    </source>
</evidence>
<evidence type="ECO:0000313" key="3">
    <source>
        <dbReference type="Proteomes" id="UP000216998"/>
    </source>
</evidence>
<feature type="domain" description="HTH cro/C1-type" evidence="1">
    <location>
        <begin position="42"/>
        <end position="97"/>
    </location>
</feature>
<dbReference type="SUPFAM" id="SSF47413">
    <property type="entry name" value="lambda repressor-like DNA-binding domains"/>
    <property type="match status" value="1"/>
</dbReference>
<dbReference type="Proteomes" id="UP000216998">
    <property type="component" value="Unassembled WGS sequence"/>
</dbReference>
<comment type="caution">
    <text evidence="2">The sequence shown here is derived from an EMBL/GenBank/DDBJ whole genome shotgun (WGS) entry which is preliminary data.</text>
</comment>
<dbReference type="AlphaFoldDB" id="A0A255YQM3"/>
<reference evidence="2 3" key="1">
    <citation type="submission" date="2017-07" db="EMBL/GenBank/DDBJ databases">
        <title>Niveispirillum cyanobacteriorum sp. nov., isolated from cyanobacterial aggregates in a eutrophic lake.</title>
        <authorList>
            <person name="Cai H."/>
        </authorList>
    </citation>
    <scope>NUCLEOTIDE SEQUENCE [LARGE SCALE GENOMIC DNA]</scope>
    <source>
        <strain evidence="3">TH1-14</strain>
    </source>
</reference>
<dbReference type="CDD" id="cd00093">
    <property type="entry name" value="HTH_XRE"/>
    <property type="match status" value="1"/>
</dbReference>
<dbReference type="PROSITE" id="PS50943">
    <property type="entry name" value="HTH_CROC1"/>
    <property type="match status" value="1"/>
</dbReference>
<dbReference type="OrthoDB" id="7357831at2"/>
<dbReference type="RefSeq" id="WP_094458190.1">
    <property type="nucleotide sequence ID" value="NZ_NOXU01000032.1"/>
</dbReference>
<organism evidence="2 3">
    <name type="scientific">Niveispirillum lacus</name>
    <dbReference type="NCBI Taxonomy" id="1981099"/>
    <lineage>
        <taxon>Bacteria</taxon>
        <taxon>Pseudomonadati</taxon>
        <taxon>Pseudomonadota</taxon>
        <taxon>Alphaproteobacteria</taxon>
        <taxon>Rhodospirillales</taxon>
        <taxon>Azospirillaceae</taxon>
        <taxon>Niveispirillum</taxon>
    </lineage>
</organism>
<gene>
    <name evidence="2" type="ORF">CHU95_20395</name>
</gene>
<dbReference type="EMBL" id="NOXU01000032">
    <property type="protein sequence ID" value="OYQ31508.1"/>
    <property type="molecule type" value="Genomic_DNA"/>
</dbReference>
<keyword evidence="3" id="KW-1185">Reference proteome</keyword>
<proteinExistence type="predicted"/>
<dbReference type="InterPro" id="IPR001387">
    <property type="entry name" value="Cro/C1-type_HTH"/>
</dbReference>